<feature type="transmembrane region" description="Helical" evidence="8">
    <location>
        <begin position="226"/>
        <end position="246"/>
    </location>
</feature>
<dbReference type="PANTHER" id="PTHR30413:SF10">
    <property type="entry name" value="CAPSULE POLYSACCHARIDE EXPORT INNER-MEMBRANE PROTEIN CTRC"/>
    <property type="match status" value="1"/>
</dbReference>
<keyword evidence="3 8" id="KW-0813">Transport</keyword>
<sequence>MLRIAHYNNEQKYRDNYLGNFWQFADPMLQIGIMVLMFAARQGQTENNPHTPGIIGAVTWIALGMVTYFYMQSSMLKSSKSIQRQMKLLARMKFNLSAIPLTDIITELRRYFIMMVVVMLVIVFGLGVWPSLWWLQYFYYFFAMIIFLYALSLVTSTVSVLIPDFYNAYAAILRVGMWVSGVVISIDSPPLPETISQILKLNPLYYIIKGMRETLMLNPVGFWDNMTLTCIFWGIVSIFLIVGVHIHMRFRDRFLDFI</sequence>
<dbReference type="Proteomes" id="UP001526225">
    <property type="component" value="Unassembled WGS sequence"/>
</dbReference>
<dbReference type="EMBL" id="JAOZFE010000004">
    <property type="protein sequence ID" value="MCW0953447.1"/>
    <property type="molecule type" value="Genomic_DNA"/>
</dbReference>
<dbReference type="InterPro" id="IPR013525">
    <property type="entry name" value="ABC2_TM"/>
</dbReference>
<evidence type="ECO:0000256" key="6">
    <source>
        <dbReference type="ARBA" id="ARBA00022989"/>
    </source>
</evidence>
<feature type="transmembrane region" description="Helical" evidence="8">
    <location>
        <begin position="111"/>
        <end position="132"/>
    </location>
</feature>
<keyword evidence="11" id="KW-1185">Reference proteome</keyword>
<dbReference type="PANTHER" id="PTHR30413">
    <property type="entry name" value="INNER MEMBRANE TRANSPORT PERMEASE"/>
    <property type="match status" value="1"/>
</dbReference>
<feature type="transmembrane region" description="Helical" evidence="8">
    <location>
        <begin position="52"/>
        <end position="71"/>
    </location>
</feature>
<keyword evidence="5 8" id="KW-0812">Transmembrane</keyword>
<evidence type="ECO:0000256" key="8">
    <source>
        <dbReference type="RuleBase" id="RU361157"/>
    </source>
</evidence>
<accession>A0ABT3E5F3</accession>
<name>A0ABT3E5F3_9LACO</name>
<comment type="subcellular location">
    <subcellularLocation>
        <location evidence="1 8">Cell membrane</location>
        <topology evidence="1 8">Multi-pass membrane protein</topology>
    </subcellularLocation>
</comment>
<feature type="domain" description="ABC transmembrane type-2" evidence="9">
    <location>
        <begin position="18"/>
        <end position="250"/>
    </location>
</feature>
<organism evidence="10 11">
    <name type="scientific">Weissella ceti</name>
    <dbReference type="NCBI Taxonomy" id="759620"/>
    <lineage>
        <taxon>Bacteria</taxon>
        <taxon>Bacillati</taxon>
        <taxon>Bacillota</taxon>
        <taxon>Bacilli</taxon>
        <taxon>Lactobacillales</taxon>
        <taxon>Lactobacillaceae</taxon>
        <taxon>Weissella</taxon>
    </lineage>
</organism>
<keyword evidence="6 8" id="KW-1133">Transmembrane helix</keyword>
<comment type="caution">
    <text evidence="10">The sequence shown here is derived from an EMBL/GenBank/DDBJ whole genome shotgun (WGS) entry which is preliminary data.</text>
</comment>
<dbReference type="InterPro" id="IPR047817">
    <property type="entry name" value="ABC2_TM_bact-type"/>
</dbReference>
<protein>
    <recommendedName>
        <fullName evidence="8">Transport permease protein</fullName>
    </recommendedName>
</protein>
<evidence type="ECO:0000259" key="9">
    <source>
        <dbReference type="PROSITE" id="PS51012"/>
    </source>
</evidence>
<evidence type="ECO:0000256" key="7">
    <source>
        <dbReference type="ARBA" id="ARBA00023136"/>
    </source>
</evidence>
<reference evidence="10 11" key="1">
    <citation type="submission" date="2022-10" db="EMBL/GenBank/DDBJ databases">
        <title>Weissella fermenti sp. nov., isolated from fermented cabbage.</title>
        <authorList>
            <person name="Lee J.K."/>
            <person name="Baek J.H."/>
            <person name="Choi D.G."/>
            <person name="Kim J.M."/>
            <person name="Jeon C.O."/>
        </authorList>
    </citation>
    <scope>NUCLEOTIDE SEQUENCE [LARGE SCALE GENOMIC DNA]</scope>
    <source>
        <strain evidence="10 11">KACC 18534</strain>
    </source>
</reference>
<keyword evidence="7 8" id="KW-0472">Membrane</keyword>
<proteinExistence type="inferred from homology"/>
<dbReference type="RefSeq" id="WP_213408961.1">
    <property type="nucleotide sequence ID" value="NZ_CP074441.1"/>
</dbReference>
<evidence type="ECO:0000256" key="3">
    <source>
        <dbReference type="ARBA" id="ARBA00022448"/>
    </source>
</evidence>
<evidence type="ECO:0000256" key="1">
    <source>
        <dbReference type="ARBA" id="ARBA00004651"/>
    </source>
</evidence>
<feature type="transmembrane region" description="Helical" evidence="8">
    <location>
        <begin position="21"/>
        <end position="40"/>
    </location>
</feature>
<feature type="transmembrane region" description="Helical" evidence="8">
    <location>
        <begin position="168"/>
        <end position="186"/>
    </location>
</feature>
<evidence type="ECO:0000256" key="2">
    <source>
        <dbReference type="ARBA" id="ARBA00007783"/>
    </source>
</evidence>
<comment type="similarity">
    <text evidence="2 8">Belongs to the ABC-2 integral membrane protein family.</text>
</comment>
<evidence type="ECO:0000256" key="4">
    <source>
        <dbReference type="ARBA" id="ARBA00022475"/>
    </source>
</evidence>
<dbReference type="Pfam" id="PF01061">
    <property type="entry name" value="ABC2_membrane"/>
    <property type="match status" value="1"/>
</dbReference>
<feature type="transmembrane region" description="Helical" evidence="8">
    <location>
        <begin position="138"/>
        <end position="161"/>
    </location>
</feature>
<gene>
    <name evidence="10" type="ORF">OIT44_05105</name>
</gene>
<evidence type="ECO:0000256" key="5">
    <source>
        <dbReference type="ARBA" id="ARBA00022692"/>
    </source>
</evidence>
<dbReference type="PROSITE" id="PS51012">
    <property type="entry name" value="ABC_TM2"/>
    <property type="match status" value="1"/>
</dbReference>
<keyword evidence="4 8" id="KW-1003">Cell membrane</keyword>
<evidence type="ECO:0000313" key="10">
    <source>
        <dbReference type="EMBL" id="MCW0953447.1"/>
    </source>
</evidence>
<evidence type="ECO:0000313" key="11">
    <source>
        <dbReference type="Proteomes" id="UP001526225"/>
    </source>
</evidence>